<protein>
    <submittedName>
        <fullName evidence="1">Uncharacterized protein</fullName>
    </submittedName>
</protein>
<sequence>MVDGIQSLFQCLNIEVQDISPDVQNPRYNSTEDFSISTKTVTIRRRCGCDEQRTDKWFKT</sequence>
<dbReference type="EMBL" id="SDCL01000023">
    <property type="protein sequence ID" value="TCX30890.1"/>
    <property type="molecule type" value="Genomic_DNA"/>
</dbReference>
<gene>
    <name evidence="1" type="ORF">ETE67_20520</name>
</gene>
<accession>A0A483IIW5</accession>
<reference evidence="1" key="1">
    <citation type="submission" date="2019-01" db="EMBL/GenBank/DDBJ databases">
        <authorList>
            <person name="Lista F."/>
            <person name="Anselmo A."/>
        </authorList>
    </citation>
    <scope>NUCLEOTIDE SEQUENCE</scope>
    <source>
        <strain evidence="1">11S</strain>
    </source>
</reference>
<name>A0A483IIW5_KLEPN</name>
<proteinExistence type="predicted"/>
<dbReference type="AlphaFoldDB" id="A0A483IIW5"/>
<organism evidence="1">
    <name type="scientific">Klebsiella pneumoniae</name>
    <dbReference type="NCBI Taxonomy" id="573"/>
    <lineage>
        <taxon>Bacteria</taxon>
        <taxon>Pseudomonadati</taxon>
        <taxon>Pseudomonadota</taxon>
        <taxon>Gammaproteobacteria</taxon>
        <taxon>Enterobacterales</taxon>
        <taxon>Enterobacteriaceae</taxon>
        <taxon>Klebsiella/Raoultella group</taxon>
        <taxon>Klebsiella</taxon>
        <taxon>Klebsiella pneumoniae complex</taxon>
    </lineage>
</organism>
<evidence type="ECO:0000313" key="1">
    <source>
        <dbReference type="EMBL" id="TCX30890.1"/>
    </source>
</evidence>
<comment type="caution">
    <text evidence="1">The sequence shown here is derived from an EMBL/GenBank/DDBJ whole genome shotgun (WGS) entry which is preliminary data.</text>
</comment>